<dbReference type="SMART" id="SM00860">
    <property type="entry name" value="SMI1_KNR4"/>
    <property type="match status" value="1"/>
</dbReference>
<protein>
    <submittedName>
        <fullName evidence="2">SMI1/KNR4 family protein</fullName>
    </submittedName>
</protein>
<keyword evidence="3" id="KW-1185">Reference proteome</keyword>
<dbReference type="EMBL" id="JABELX010000025">
    <property type="protein sequence ID" value="NNH75680.1"/>
    <property type="molecule type" value="Genomic_DNA"/>
</dbReference>
<dbReference type="RefSeq" id="WP_170264406.1">
    <property type="nucleotide sequence ID" value="NZ_JABELX010000025.1"/>
</dbReference>
<comment type="caution">
    <text evidence="2">The sequence shown here is derived from an EMBL/GenBank/DDBJ whole genome shotgun (WGS) entry which is preliminary data.</text>
</comment>
<accession>A0A849CFP9</accession>
<feature type="domain" description="Knr4/Smi1-like" evidence="1">
    <location>
        <begin position="38"/>
        <end position="164"/>
    </location>
</feature>
<proteinExistence type="predicted"/>
<evidence type="ECO:0000313" key="2">
    <source>
        <dbReference type="EMBL" id="NNH75680.1"/>
    </source>
</evidence>
<reference evidence="2 3" key="1">
    <citation type="submission" date="2020-05" db="EMBL/GenBank/DDBJ databases">
        <title>MicrobeNet Type strains.</title>
        <authorList>
            <person name="Nicholson A.C."/>
        </authorList>
    </citation>
    <scope>NUCLEOTIDE SEQUENCE [LARGE SCALE GENOMIC DNA]</scope>
    <source>
        <strain evidence="2 3">JCM 3224</strain>
    </source>
</reference>
<dbReference type="SUPFAM" id="SSF160631">
    <property type="entry name" value="SMI1/KNR4-like"/>
    <property type="match status" value="1"/>
</dbReference>
<sequence>MDLTRSLAELIEGFVVQRERRARLMPDLYDPPTYPNPAASEADLAAVEARIGRGLDPVYRQLLQVADGWTGFNGSRNLLGTADIGRSDTWWSAKQMIEIYVDEGERPRVGWPSDSADAFPIAEHFTQTAFIVMTDGADRVAGQVRDFSSGSNEVFHNVQTWLRCQLADETDYLDGESFGPHGRAWRQVVSADTPSIPQIVAKLTELRRAFRPIKPVWLPSAGPDPNPGAITDRIDAEETALGVTLCADHRLFGFTRESRRGFGVNPSAVGATGRSMPWTLNTCHADT</sequence>
<gene>
    <name evidence="2" type="ORF">HLB23_38510</name>
</gene>
<dbReference type="InterPro" id="IPR037883">
    <property type="entry name" value="Knr4/Smi1-like_sf"/>
</dbReference>
<dbReference type="InterPro" id="IPR018958">
    <property type="entry name" value="Knr4/Smi1-like_dom"/>
</dbReference>
<dbReference type="AlphaFoldDB" id="A0A849CFP9"/>
<evidence type="ECO:0000259" key="1">
    <source>
        <dbReference type="SMART" id="SM00860"/>
    </source>
</evidence>
<name>A0A849CFP9_9NOCA</name>
<dbReference type="Proteomes" id="UP000586827">
    <property type="component" value="Unassembled WGS sequence"/>
</dbReference>
<evidence type="ECO:0000313" key="3">
    <source>
        <dbReference type="Proteomes" id="UP000586827"/>
    </source>
</evidence>
<organism evidence="2 3">
    <name type="scientific">Nocardia uniformis</name>
    <dbReference type="NCBI Taxonomy" id="53432"/>
    <lineage>
        <taxon>Bacteria</taxon>
        <taxon>Bacillati</taxon>
        <taxon>Actinomycetota</taxon>
        <taxon>Actinomycetes</taxon>
        <taxon>Mycobacteriales</taxon>
        <taxon>Nocardiaceae</taxon>
        <taxon>Nocardia</taxon>
    </lineage>
</organism>